<dbReference type="InterPro" id="IPR039426">
    <property type="entry name" value="TonB-dep_rcpt-like"/>
</dbReference>
<accession>A0ABV6FWY6</accession>
<evidence type="ECO:0000256" key="7">
    <source>
        <dbReference type="PROSITE-ProRule" id="PRU01360"/>
    </source>
</evidence>
<dbReference type="Pfam" id="PF13715">
    <property type="entry name" value="CarbopepD_reg_2"/>
    <property type="match status" value="1"/>
</dbReference>
<dbReference type="InterPro" id="IPR012910">
    <property type="entry name" value="Plug_dom"/>
</dbReference>
<protein>
    <submittedName>
        <fullName evidence="10">SusC/RagA family TonB-linked outer membrane protein</fullName>
    </submittedName>
</protein>
<keyword evidence="8" id="KW-0732">Signal</keyword>
<evidence type="ECO:0000256" key="1">
    <source>
        <dbReference type="ARBA" id="ARBA00004571"/>
    </source>
</evidence>
<evidence type="ECO:0000256" key="5">
    <source>
        <dbReference type="ARBA" id="ARBA00023136"/>
    </source>
</evidence>
<dbReference type="Pfam" id="PF07715">
    <property type="entry name" value="Plug"/>
    <property type="match status" value="1"/>
</dbReference>
<gene>
    <name evidence="10" type="ORF">ACFFIP_17050</name>
</gene>
<proteinExistence type="inferred from homology"/>
<feature type="domain" description="TonB-dependent receptor plug" evidence="9">
    <location>
        <begin position="125"/>
        <end position="229"/>
    </location>
</feature>
<keyword evidence="6 7" id="KW-0998">Cell outer membrane</keyword>
<evidence type="ECO:0000256" key="2">
    <source>
        <dbReference type="ARBA" id="ARBA00022448"/>
    </source>
</evidence>
<dbReference type="InterPro" id="IPR023996">
    <property type="entry name" value="TonB-dep_OMP_SusC/RagA"/>
</dbReference>
<keyword evidence="11" id="KW-1185">Reference proteome</keyword>
<comment type="subcellular location">
    <subcellularLocation>
        <location evidence="1 7">Cell outer membrane</location>
        <topology evidence="1 7">Multi-pass membrane protein</topology>
    </subcellularLocation>
</comment>
<dbReference type="InterPro" id="IPR036942">
    <property type="entry name" value="Beta-barrel_TonB_sf"/>
</dbReference>
<evidence type="ECO:0000313" key="11">
    <source>
        <dbReference type="Proteomes" id="UP001589797"/>
    </source>
</evidence>
<dbReference type="NCBIfam" id="TIGR04056">
    <property type="entry name" value="OMP_RagA_SusC"/>
    <property type="match status" value="1"/>
</dbReference>
<dbReference type="Gene3D" id="2.170.130.10">
    <property type="entry name" value="TonB-dependent receptor, plug domain"/>
    <property type="match status" value="1"/>
</dbReference>
<dbReference type="InterPro" id="IPR037066">
    <property type="entry name" value="Plug_dom_sf"/>
</dbReference>
<dbReference type="EMBL" id="JBHLWI010000050">
    <property type="protein sequence ID" value="MFC0264397.1"/>
    <property type="molecule type" value="Genomic_DNA"/>
</dbReference>
<organism evidence="10 11">
    <name type="scientific">Fontibacter flavus</name>
    <dbReference type="NCBI Taxonomy" id="654838"/>
    <lineage>
        <taxon>Bacteria</taxon>
        <taxon>Pseudomonadati</taxon>
        <taxon>Bacteroidota</taxon>
        <taxon>Cytophagia</taxon>
        <taxon>Cytophagales</taxon>
        <taxon>Cyclobacteriaceae</taxon>
        <taxon>Fontibacter</taxon>
    </lineage>
</organism>
<reference evidence="10 11" key="1">
    <citation type="submission" date="2024-09" db="EMBL/GenBank/DDBJ databases">
        <authorList>
            <person name="Sun Q."/>
            <person name="Mori K."/>
        </authorList>
    </citation>
    <scope>NUCLEOTIDE SEQUENCE [LARGE SCALE GENOMIC DNA]</scope>
    <source>
        <strain evidence="10 11">CCM 7650</strain>
    </source>
</reference>
<keyword evidence="4 7" id="KW-0812">Transmembrane</keyword>
<dbReference type="PROSITE" id="PS52016">
    <property type="entry name" value="TONB_DEPENDENT_REC_3"/>
    <property type="match status" value="1"/>
</dbReference>
<dbReference type="SUPFAM" id="SSF56935">
    <property type="entry name" value="Porins"/>
    <property type="match status" value="1"/>
</dbReference>
<feature type="chain" id="PRO_5045061394" evidence="8">
    <location>
        <begin position="22"/>
        <end position="1064"/>
    </location>
</feature>
<dbReference type="InterPro" id="IPR008969">
    <property type="entry name" value="CarboxyPept-like_regulatory"/>
</dbReference>
<evidence type="ECO:0000256" key="8">
    <source>
        <dbReference type="SAM" id="SignalP"/>
    </source>
</evidence>
<name>A0ABV6FWY6_9BACT</name>
<comment type="caution">
    <text evidence="10">The sequence shown here is derived from an EMBL/GenBank/DDBJ whole genome shotgun (WGS) entry which is preliminary data.</text>
</comment>
<evidence type="ECO:0000256" key="6">
    <source>
        <dbReference type="ARBA" id="ARBA00023237"/>
    </source>
</evidence>
<comment type="similarity">
    <text evidence="7">Belongs to the TonB-dependent receptor family.</text>
</comment>
<dbReference type="RefSeq" id="WP_382388939.1">
    <property type="nucleotide sequence ID" value="NZ_JBHLWI010000050.1"/>
</dbReference>
<dbReference type="Gene3D" id="2.40.170.20">
    <property type="entry name" value="TonB-dependent receptor, beta-barrel domain"/>
    <property type="match status" value="1"/>
</dbReference>
<dbReference type="NCBIfam" id="TIGR04057">
    <property type="entry name" value="SusC_RagA_signa"/>
    <property type="match status" value="1"/>
</dbReference>
<feature type="signal peptide" evidence="8">
    <location>
        <begin position="1"/>
        <end position="21"/>
    </location>
</feature>
<keyword evidence="5 7" id="KW-0472">Membrane</keyword>
<evidence type="ECO:0000256" key="3">
    <source>
        <dbReference type="ARBA" id="ARBA00022452"/>
    </source>
</evidence>
<evidence type="ECO:0000256" key="4">
    <source>
        <dbReference type="ARBA" id="ARBA00022692"/>
    </source>
</evidence>
<dbReference type="Gene3D" id="2.60.40.1120">
    <property type="entry name" value="Carboxypeptidase-like, regulatory domain"/>
    <property type="match status" value="1"/>
</dbReference>
<sequence length="1064" mass="120324">MTNRYLLTIAIILFFVQSALAQSGSVFSLKGKVLDSRDGQPLPGALIQIDDTGINTVTDNQGNYLLELAVGIHSLQVRFLGYHNLNTTIEVPLSETEPLELTLEPDQLRLEEVEVISTGYQELPKERATGSFVQLDNELINRRVSTNLIDRLEDVTPGLIFNRTGPANDPISIRGRNTLFADTQPLVIIDNFPYDGPLDNINPNDVESITVLRDAAAASIWGARAGNGVIVITTRQGAESPPRISFNSNINFIEKPDLFYGPQMAMNDFIDLEKMLFNRGVYNARENNISKPPLSPGVETLIAGRDGLISQEEVERRLNSFRQQDVRRDFTDYFYRPTVNRQYSLSLTGGTKGHRYFISGGYDHNTENITGNNNNRITLNVNNSWKLVNDKLDLGLGLYYARQENSIGTVLPSSNNYFPYDRLVDENGTGQIITQNYNRRFIENQLHPELLDWNYIPFDEIGRVRNINVGDDYRINFSAAYRILPGLSAELKYQYWQNTGRLEDFREEDLYFSRDLINQFTQLDPNGNISRAIPEGAIMDVNQSHSFSHNLRGQLTYSGSFGNDHELNAIGGYEVRDWQSEFHSFRFYGYEPDLAISRPVNFETTYRRYHNNFPANIPNGVSHGGSVDRFISYFANAGYTIKKRYILSASARRDASNLFGVNTNQRAVPLWSVGAGWILSEEKFFDSGWMPFLKLRASYGYNGNVDKNVSALTTALYYVSALQPNIGSLGAMVMNPPNPLLRWEKIGIANFGLDFESKDSRFRGSIEYYNKKGKDLIGDSPVPFSTGVSTFRGNYASMITKGLDLDIQSVNLNGALRWTTNFFYSRAEERVTDYRMLGTTLSYLEGAQMVPMEGRPLFSLYSLPWGGLDPNTGDPLGILNGEPSSNYATIFSEASPENIQFEGSRRPVSFGSVRNNLYWKGLSLSFNISYRLGYVYRKQALNYNGILQGNIGHPEYAQRWQQPGDEAITNVPSMPGGQNNLRNNIYRFSEIHSLRADNIRFQDIRIAYNLNRTKLPWLPFENAELYSYVNNIGIIWRASKDLVDPDFPSSRPLRSLAAGLKIDF</sequence>
<dbReference type="SUPFAM" id="SSF49464">
    <property type="entry name" value="Carboxypeptidase regulatory domain-like"/>
    <property type="match status" value="1"/>
</dbReference>
<keyword evidence="3 7" id="KW-1134">Transmembrane beta strand</keyword>
<dbReference type="Proteomes" id="UP001589797">
    <property type="component" value="Unassembled WGS sequence"/>
</dbReference>
<keyword evidence="2 7" id="KW-0813">Transport</keyword>
<evidence type="ECO:0000259" key="9">
    <source>
        <dbReference type="Pfam" id="PF07715"/>
    </source>
</evidence>
<evidence type="ECO:0000313" key="10">
    <source>
        <dbReference type="EMBL" id="MFC0264397.1"/>
    </source>
</evidence>
<dbReference type="InterPro" id="IPR023997">
    <property type="entry name" value="TonB-dep_OMP_SusC/RagA_CS"/>
</dbReference>